<feature type="domain" description="ZP" evidence="3">
    <location>
        <begin position="1"/>
        <end position="39"/>
    </location>
</feature>
<dbReference type="Gene3D" id="2.40.50.230">
    <property type="entry name" value="Gp5 N-terminal domain"/>
    <property type="match status" value="1"/>
</dbReference>
<evidence type="ECO:0000313" key="4">
    <source>
        <dbReference type="EMBL" id="WZW88597.1"/>
    </source>
</evidence>
<dbReference type="SUPFAM" id="SSF69255">
    <property type="entry name" value="gp5 N-terminal domain-like"/>
    <property type="match status" value="1"/>
</dbReference>
<name>A0ABZ3C2K3_9GAMM</name>
<dbReference type="PROSITE" id="PS51034">
    <property type="entry name" value="ZP_2"/>
    <property type="match status" value="1"/>
</dbReference>
<feature type="coiled-coil region" evidence="1">
    <location>
        <begin position="146"/>
        <end position="173"/>
    </location>
</feature>
<evidence type="ECO:0000313" key="5">
    <source>
        <dbReference type="Proteomes" id="UP001449178"/>
    </source>
</evidence>
<dbReference type="Proteomes" id="UP001449178">
    <property type="component" value="Chromosome"/>
</dbReference>
<feature type="region of interest" description="Disordered" evidence="2">
    <location>
        <begin position="422"/>
        <end position="441"/>
    </location>
</feature>
<dbReference type="Pfam" id="PF10106">
    <property type="entry name" value="DUF2345"/>
    <property type="match status" value="1"/>
</dbReference>
<evidence type="ECO:0000256" key="2">
    <source>
        <dbReference type="SAM" id="MobiDB-lite"/>
    </source>
</evidence>
<evidence type="ECO:0000256" key="1">
    <source>
        <dbReference type="SAM" id="Coils"/>
    </source>
</evidence>
<keyword evidence="1" id="KW-0175">Coiled coil</keyword>
<dbReference type="InterPro" id="IPR028244">
    <property type="entry name" value="T6SS_Rhs_Vgr_dom"/>
</dbReference>
<dbReference type="RefSeq" id="WP_342386915.1">
    <property type="nucleotide sequence ID" value="NZ_CP150637.1"/>
</dbReference>
<accession>A0ABZ3C2K3</accession>
<organism evidence="4 5">
    <name type="scientific">Ignatzschineria larvae DSM 13226</name>
    <dbReference type="NCBI Taxonomy" id="1111732"/>
    <lineage>
        <taxon>Bacteria</taxon>
        <taxon>Pseudomonadati</taxon>
        <taxon>Pseudomonadota</taxon>
        <taxon>Gammaproteobacteria</taxon>
        <taxon>Cardiobacteriales</taxon>
        <taxon>Ignatzschineriaceae</taxon>
        <taxon>Ignatzschineria</taxon>
    </lineage>
</organism>
<dbReference type="Pfam" id="PF13296">
    <property type="entry name" value="T6SS_Vgr"/>
    <property type="match status" value="1"/>
</dbReference>
<evidence type="ECO:0000259" key="3">
    <source>
        <dbReference type="PROSITE" id="PS51034"/>
    </source>
</evidence>
<reference evidence="4 5" key="1">
    <citation type="submission" date="2024-03" db="EMBL/GenBank/DDBJ databases">
        <title>Complete Genome Sequence and Annotation of Ignatzschineria larvae DSM 13226.</title>
        <authorList>
            <person name="Cantrell E."/>
            <person name="Burcham Z.M."/>
        </authorList>
    </citation>
    <scope>NUCLEOTIDE SEQUENCE [LARGE SCALE GENOMIC DNA]</scope>
    <source>
        <strain evidence="4 5">DSM 13226</strain>
    </source>
</reference>
<sequence>MRDTGCNFIYQNSIYFHCDCLGCYKEDISGECYTTPEPSNDSGLSCWIRVSQDWAGAGWGSMQLPRVGQEVKGSGYNELILDDTYTKIKAMLHSTHGASQLSLGYIKSEHRVNKHPDHRGDGFELRTDEWGAIRAGKGLYISTDIREKAEKKQLDLEESIVQLEQALALARELARAADTSQTYRTDVDNQESQFKGVYQELKLPGMLLSSPEGIALTSPKSIQASSSQNIALTSYQSIDMSSFKDFRVAAKTNVSILAVEKDLNLIANQGRMKIQAQNNELELSSKQELRVISNDNSIVIAAQNGIKLVSGGAYILIKDGKVEIGGPQPLDIKTAGFNVVGAESLGVDTKGFPAYKPQLYKERFSMAFPSGKPIPFIDYEVKSQGDSFRARSNAEGETREVYTESEEKLELNIAWMSLEEVEEDPNFQEVNENNQNREEKI</sequence>
<dbReference type="InterPro" id="IPR018769">
    <property type="entry name" value="VgrG2_DUF2345"/>
</dbReference>
<protein>
    <submittedName>
        <fullName evidence="4">DUF2345 domain-containing protein</fullName>
    </submittedName>
</protein>
<keyword evidence="5" id="KW-1185">Reference proteome</keyword>
<dbReference type="InterPro" id="IPR037026">
    <property type="entry name" value="Vgr_OB-fold_dom_sf"/>
</dbReference>
<dbReference type="InterPro" id="IPR001507">
    <property type="entry name" value="ZP_dom"/>
</dbReference>
<dbReference type="EMBL" id="CP150637">
    <property type="protein sequence ID" value="WZW88597.1"/>
    <property type="molecule type" value="Genomic_DNA"/>
</dbReference>
<proteinExistence type="predicted"/>
<gene>
    <name evidence="4" type="ORF">WMO13_04210</name>
</gene>